<dbReference type="OrthoDB" id="395886at2"/>
<dbReference type="KEGG" id="otk:C6570_10225"/>
<feature type="signal peptide" evidence="3">
    <location>
        <begin position="1"/>
        <end position="20"/>
    </location>
</feature>
<evidence type="ECO:0000313" key="4">
    <source>
        <dbReference type="EMBL" id="AVO34558.1"/>
    </source>
</evidence>
<evidence type="ECO:0000313" key="5">
    <source>
        <dbReference type="Proteomes" id="UP000239709"/>
    </source>
</evidence>
<dbReference type="CDD" id="cd07061">
    <property type="entry name" value="HP_HAP_like"/>
    <property type="match status" value="1"/>
</dbReference>
<dbReference type="GO" id="GO:0030288">
    <property type="term" value="C:outer membrane-bounded periplasmic space"/>
    <property type="evidence" value="ECO:0007669"/>
    <property type="project" value="TreeGrafter"/>
</dbReference>
<organism evidence="4 5">
    <name type="scientific">Ottowia oryzae</name>
    <dbReference type="NCBI Taxonomy" id="2109914"/>
    <lineage>
        <taxon>Bacteria</taxon>
        <taxon>Pseudomonadati</taxon>
        <taxon>Pseudomonadota</taxon>
        <taxon>Betaproteobacteria</taxon>
        <taxon>Burkholderiales</taxon>
        <taxon>Comamonadaceae</taxon>
        <taxon>Ottowia</taxon>
    </lineage>
</organism>
<protein>
    <submittedName>
        <fullName evidence="4">Histidine-type phosphatase</fullName>
    </submittedName>
</protein>
<dbReference type="SUPFAM" id="SSF53254">
    <property type="entry name" value="Phosphoglycerate mutase-like"/>
    <property type="match status" value="1"/>
</dbReference>
<keyword evidence="5" id="KW-1185">Reference proteome</keyword>
<name>A0A2S0MFA5_9BURK</name>
<dbReference type="PANTHER" id="PTHR11567:SF110">
    <property type="entry name" value="2-PHOSPHOXYLOSE PHOSPHATASE 1"/>
    <property type="match status" value="1"/>
</dbReference>
<dbReference type="InterPro" id="IPR050645">
    <property type="entry name" value="Histidine_acid_phosphatase"/>
</dbReference>
<dbReference type="InterPro" id="IPR000560">
    <property type="entry name" value="His_Pase_clade-2"/>
</dbReference>
<dbReference type="GO" id="GO:0050308">
    <property type="term" value="F:sugar-phosphatase activity"/>
    <property type="evidence" value="ECO:0007669"/>
    <property type="project" value="TreeGrafter"/>
</dbReference>
<evidence type="ECO:0000256" key="2">
    <source>
        <dbReference type="ARBA" id="ARBA00022801"/>
    </source>
</evidence>
<comment type="similarity">
    <text evidence="1">Belongs to the histidine acid phosphatase family.</text>
</comment>
<dbReference type="PANTHER" id="PTHR11567">
    <property type="entry name" value="ACID PHOSPHATASE-RELATED"/>
    <property type="match status" value="1"/>
</dbReference>
<dbReference type="AlphaFoldDB" id="A0A2S0MFA5"/>
<dbReference type="Proteomes" id="UP000239709">
    <property type="component" value="Chromosome"/>
</dbReference>
<feature type="chain" id="PRO_5015751229" evidence="3">
    <location>
        <begin position="21"/>
        <end position="413"/>
    </location>
</feature>
<dbReference type="Gene3D" id="3.40.50.1240">
    <property type="entry name" value="Phosphoglycerate mutase-like"/>
    <property type="match status" value="2"/>
</dbReference>
<dbReference type="PROSITE" id="PS51257">
    <property type="entry name" value="PROKAR_LIPOPROTEIN"/>
    <property type="match status" value="1"/>
</dbReference>
<dbReference type="EMBL" id="CP027666">
    <property type="protein sequence ID" value="AVO34558.1"/>
    <property type="molecule type" value="Genomic_DNA"/>
</dbReference>
<accession>A0A2S0MFA5</accession>
<dbReference type="InterPro" id="IPR033379">
    <property type="entry name" value="Acid_Pase_AS"/>
</dbReference>
<keyword evidence="2" id="KW-0378">Hydrolase</keyword>
<proteinExistence type="inferred from homology"/>
<dbReference type="Pfam" id="PF00328">
    <property type="entry name" value="His_Phos_2"/>
    <property type="match status" value="1"/>
</dbReference>
<keyword evidence="3" id="KW-0732">Signal</keyword>
<dbReference type="InterPro" id="IPR029033">
    <property type="entry name" value="His_PPase_superfam"/>
</dbReference>
<gene>
    <name evidence="4" type="ORF">C6570_10225</name>
</gene>
<dbReference type="PROSITE" id="PS00616">
    <property type="entry name" value="HIS_ACID_PHOSPHAT_1"/>
    <property type="match status" value="1"/>
</dbReference>
<reference evidence="4 5" key="1">
    <citation type="submission" date="2018-03" db="EMBL/GenBank/DDBJ databases">
        <title>Genome sequencing of Ottowia sp.</title>
        <authorList>
            <person name="Kim S.-J."/>
            <person name="Heo J."/>
            <person name="Kwon S.-W."/>
        </authorList>
    </citation>
    <scope>NUCLEOTIDE SEQUENCE [LARGE SCALE GENOMIC DNA]</scope>
    <source>
        <strain evidence="4 5">KADR8-3</strain>
    </source>
</reference>
<evidence type="ECO:0000256" key="3">
    <source>
        <dbReference type="SAM" id="SignalP"/>
    </source>
</evidence>
<sequence length="413" mass="44081">MERHVKRILLLSTALLAACAAPGPGANTPVASQPSLKLEKVVMLMRHGVRPPTKPVVVPPGYSSETWPGWPVDFGLLTPRGAAGVRLLGESDRAYFGARGLFPGGCPAPGTIVLKASYKERTIETARSWAAGFMPGCAAAISHPAGSGDDAIFHGLDSGPASFDGNRAYDAALAQAPEGGLAAETERHRDELTLLAKVLNCAVPACPLVAEPSRLVAQPHDRPKLEGPLDIASTASQTLVLEYLEGKPMTEVGWGRVSRAEIEQLLRFHPLEFRYLNRPGYIAAAAAAPIVHEIVTALGDRRAARLTLLAGHDTNVADLGGFFDLHWQVPSYPADEVPPGSALGFELVSTAGGDRYVRAFYRAQTMDQLRNLEALGSDDALFRRYLPIPGCGDSVEVTACRWNDFARIAAPRG</sequence>
<evidence type="ECO:0000256" key="1">
    <source>
        <dbReference type="ARBA" id="ARBA00005375"/>
    </source>
</evidence>